<proteinExistence type="predicted"/>
<evidence type="ECO:0000313" key="2">
    <source>
        <dbReference type="Proteomes" id="UP000585665"/>
    </source>
</evidence>
<sequence>MSGHLNDGRRRGTQWLLRGALASLFALGLSGCATAPGIRLGEPDQHTIIYTYLMVHGMARGYVMSEPLSRDELAHLVAVDRSALLAVATETGTPSSRNLKVASAAVVRLLDLVGTSPAGTVTLGAGKK</sequence>
<dbReference type="RefSeq" id="WP_176613460.1">
    <property type="nucleotide sequence ID" value="NZ_JABXXR010000047.1"/>
</dbReference>
<organism evidence="1 2">
    <name type="scientific">Ameyamaea chiangmaiensis</name>
    <dbReference type="NCBI Taxonomy" id="442969"/>
    <lineage>
        <taxon>Bacteria</taxon>
        <taxon>Pseudomonadati</taxon>
        <taxon>Pseudomonadota</taxon>
        <taxon>Alphaproteobacteria</taxon>
        <taxon>Acetobacterales</taxon>
        <taxon>Acetobacteraceae</taxon>
        <taxon>Ameyamaea</taxon>
    </lineage>
</organism>
<dbReference type="EMBL" id="JABXXR010000047">
    <property type="protein sequence ID" value="NVN40496.1"/>
    <property type="molecule type" value="Genomic_DNA"/>
</dbReference>
<accession>A0A850PE10</accession>
<comment type="caution">
    <text evidence="1">The sequence shown here is derived from an EMBL/GenBank/DDBJ whole genome shotgun (WGS) entry which is preliminary data.</text>
</comment>
<dbReference type="AlphaFoldDB" id="A0A850PE10"/>
<dbReference type="Proteomes" id="UP000585665">
    <property type="component" value="Unassembled WGS sequence"/>
</dbReference>
<name>A0A850PE10_9PROT</name>
<keyword evidence="2" id="KW-1185">Reference proteome</keyword>
<evidence type="ECO:0000313" key="1">
    <source>
        <dbReference type="EMBL" id="NVN40496.1"/>
    </source>
</evidence>
<protein>
    <submittedName>
        <fullName evidence="1">Uncharacterized protein</fullName>
    </submittedName>
</protein>
<reference evidence="1 2" key="1">
    <citation type="submission" date="2020-06" db="EMBL/GenBank/DDBJ databases">
        <title>Description of novel acetic acid bacteria.</title>
        <authorList>
            <person name="Sombolestani A."/>
        </authorList>
    </citation>
    <scope>NUCLEOTIDE SEQUENCE [LARGE SCALE GENOMIC DNA]</scope>
    <source>
        <strain evidence="1 2">LMG 27010</strain>
    </source>
</reference>
<gene>
    <name evidence="1" type="ORF">HUK82_07955</name>
</gene>